<feature type="compositionally biased region" description="Polar residues" evidence="1">
    <location>
        <begin position="343"/>
        <end position="354"/>
    </location>
</feature>
<name>A0ABY9K4N7_9HYPH</name>
<gene>
    <name evidence="4" type="ORF">Q9315_14295</name>
</gene>
<organism evidence="4 5">
    <name type="scientific">Shinella oryzae</name>
    <dbReference type="NCBI Taxonomy" id="2871820"/>
    <lineage>
        <taxon>Bacteria</taxon>
        <taxon>Pseudomonadati</taxon>
        <taxon>Pseudomonadota</taxon>
        <taxon>Alphaproteobacteria</taxon>
        <taxon>Hyphomicrobiales</taxon>
        <taxon>Rhizobiaceae</taxon>
        <taxon>Shinella</taxon>
    </lineage>
</organism>
<feature type="compositionally biased region" description="Basic and acidic residues" evidence="1">
    <location>
        <begin position="186"/>
        <end position="251"/>
    </location>
</feature>
<evidence type="ECO:0000313" key="5">
    <source>
        <dbReference type="Proteomes" id="UP001225788"/>
    </source>
</evidence>
<dbReference type="EMBL" id="CP132314">
    <property type="protein sequence ID" value="WLS02581.1"/>
    <property type="molecule type" value="Genomic_DNA"/>
</dbReference>
<feature type="signal peptide" evidence="2">
    <location>
        <begin position="1"/>
        <end position="28"/>
    </location>
</feature>
<feature type="compositionally biased region" description="Basic and acidic residues" evidence="1">
    <location>
        <begin position="262"/>
        <end position="284"/>
    </location>
</feature>
<sequence length="545" mass="58407">MGSGPLARSVLVGLVGLSLAGFPVAAFAQTAKETTNAGKRWEEEFAFWQKASSGSDVTQFENYLKQYPNGTFASMARLRIAELKAAGNAKPATTASDDAAAKAKADEAKAAEEAKRVADAEKAKAEDARKAAEAEKAKAEAAKAEEAAAAASKLASEKAAAEEKAKAEAAAAEKARAEEAARLKAEADRKAADERRVAAEKAAEAERVEKEAAAAAEKARADEAARVQAEAERRKADEAAAAEKARAEAEANARAAEAAAARAEETKRLEAEKAAAAEKTRLEQEAAAARKLAEEKTRELERLKAEAAKAAAEAEAKAAEASRLAAEARKRAEEAEAAQKRATTSGPATATNDNAEADRLAAAQREEDTFQKAVVSGSRQAFQAYLDAYPRGRYASDARERMAALATTPTQKVETERLVEERPVVDPREAYMERSTRVQAQRWLSALGYSTYGADGVFGPRTRAAIAAWQGASGYRADGYLSRRQFAALRQAAQFAEARQASRERRYQREYDVLEGPVDGYYDGPYYGDDGYYRPRDGVVIIPGY</sequence>
<proteinExistence type="predicted"/>
<dbReference type="Proteomes" id="UP001225788">
    <property type="component" value="Chromosome"/>
</dbReference>
<protein>
    <submittedName>
        <fullName evidence="4">Peptidoglycan-binding domain-containing protein</fullName>
    </submittedName>
</protein>
<evidence type="ECO:0000259" key="3">
    <source>
        <dbReference type="Pfam" id="PF01471"/>
    </source>
</evidence>
<reference evidence="4 5" key="1">
    <citation type="submission" date="2023-08" db="EMBL/GenBank/DDBJ databases">
        <title>Pathogen: clinical or host-associated sample.</title>
        <authorList>
            <person name="Hergert J."/>
            <person name="Casey R."/>
            <person name="Wagner J."/>
            <person name="Young E.L."/>
            <person name="Oakeson K.F."/>
        </authorList>
    </citation>
    <scope>NUCLEOTIDE SEQUENCE [LARGE SCALE GENOMIC DNA]</scope>
    <source>
        <strain evidence="4 5">UPHL-collab-2</strain>
    </source>
</reference>
<keyword evidence="5" id="KW-1185">Reference proteome</keyword>
<dbReference type="RefSeq" id="WP_306157953.1">
    <property type="nucleotide sequence ID" value="NZ_CP132314.1"/>
</dbReference>
<feature type="region of interest" description="Disordered" evidence="1">
    <location>
        <begin position="186"/>
        <end position="359"/>
    </location>
</feature>
<feature type="compositionally biased region" description="Low complexity" evidence="1">
    <location>
        <begin position="252"/>
        <end position="261"/>
    </location>
</feature>
<feature type="compositionally biased region" description="Basic and acidic residues" evidence="1">
    <location>
        <begin position="291"/>
        <end position="339"/>
    </location>
</feature>
<dbReference type="InterPro" id="IPR036365">
    <property type="entry name" value="PGBD-like_sf"/>
</dbReference>
<evidence type="ECO:0000256" key="2">
    <source>
        <dbReference type="SAM" id="SignalP"/>
    </source>
</evidence>
<evidence type="ECO:0000313" key="4">
    <source>
        <dbReference type="EMBL" id="WLS02581.1"/>
    </source>
</evidence>
<keyword evidence="2" id="KW-0732">Signal</keyword>
<dbReference type="Pfam" id="PF01471">
    <property type="entry name" value="PG_binding_1"/>
    <property type="match status" value="1"/>
</dbReference>
<accession>A0ABY9K4N7</accession>
<dbReference type="Gene3D" id="1.10.101.10">
    <property type="entry name" value="PGBD-like superfamily/PGBD"/>
    <property type="match status" value="1"/>
</dbReference>
<dbReference type="SUPFAM" id="SSF47090">
    <property type="entry name" value="PGBD-like"/>
    <property type="match status" value="1"/>
</dbReference>
<evidence type="ECO:0000256" key="1">
    <source>
        <dbReference type="SAM" id="MobiDB-lite"/>
    </source>
</evidence>
<dbReference type="InterPro" id="IPR036366">
    <property type="entry name" value="PGBDSf"/>
</dbReference>
<feature type="domain" description="Peptidoglycan binding-like" evidence="3">
    <location>
        <begin position="436"/>
        <end position="489"/>
    </location>
</feature>
<feature type="chain" id="PRO_5047391940" evidence="2">
    <location>
        <begin position="29"/>
        <end position="545"/>
    </location>
</feature>
<dbReference type="InterPro" id="IPR002477">
    <property type="entry name" value="Peptidoglycan-bd-like"/>
</dbReference>